<proteinExistence type="predicted"/>
<sequence>MQFSKQKLLSSIMDIDGSSTQFIYDNGLLISVLENNVAKINFIYDKSGRLQKVIHHDGFYNEFSIMANHSYLTLFVKSLNAISLYLMNDSSIMQLQNNQRLIRRYIDTNSIIYISNVGEQLSY</sequence>
<gene>
    <name evidence="3" type="ORF">OVA965_LOCUS42920</name>
    <name evidence="4" type="ORF">TMI583_LOCUS44971</name>
</gene>
<dbReference type="EMBL" id="CAJOBA010079080">
    <property type="protein sequence ID" value="CAF4432507.1"/>
    <property type="molecule type" value="Genomic_DNA"/>
</dbReference>
<comment type="caution">
    <text evidence="3">The sequence shown here is derived from an EMBL/GenBank/DDBJ whole genome shotgun (WGS) entry which is preliminary data.</text>
</comment>
<feature type="non-terminal residue" evidence="3">
    <location>
        <position position="1"/>
    </location>
</feature>
<name>A0A8S2G406_9BILA</name>
<organism evidence="3 5">
    <name type="scientific">Didymodactylos carnosus</name>
    <dbReference type="NCBI Taxonomy" id="1234261"/>
    <lineage>
        <taxon>Eukaryota</taxon>
        <taxon>Metazoa</taxon>
        <taxon>Spiralia</taxon>
        <taxon>Gnathifera</taxon>
        <taxon>Rotifera</taxon>
        <taxon>Eurotatoria</taxon>
        <taxon>Bdelloidea</taxon>
        <taxon>Philodinida</taxon>
        <taxon>Philodinidae</taxon>
        <taxon>Didymodactylos</taxon>
    </lineage>
</organism>
<dbReference type="EMBL" id="CAJNOK010054542">
    <property type="protein sequence ID" value="CAF1616100.1"/>
    <property type="molecule type" value="Genomic_DNA"/>
</dbReference>
<dbReference type="Proteomes" id="UP000682733">
    <property type="component" value="Unassembled WGS sequence"/>
</dbReference>
<reference evidence="3" key="1">
    <citation type="submission" date="2021-02" db="EMBL/GenBank/DDBJ databases">
        <authorList>
            <person name="Nowell W R."/>
        </authorList>
    </citation>
    <scope>NUCLEOTIDE SEQUENCE</scope>
</reference>
<protein>
    <recommendedName>
        <fullName evidence="2">Teneurin-like YD-shell domain-containing protein</fullName>
    </recommendedName>
</protein>
<evidence type="ECO:0000256" key="1">
    <source>
        <dbReference type="ARBA" id="ARBA00022737"/>
    </source>
</evidence>
<dbReference type="Proteomes" id="UP000677228">
    <property type="component" value="Unassembled WGS sequence"/>
</dbReference>
<evidence type="ECO:0000313" key="3">
    <source>
        <dbReference type="EMBL" id="CAF1616100.1"/>
    </source>
</evidence>
<evidence type="ECO:0000259" key="2">
    <source>
        <dbReference type="Pfam" id="PF25023"/>
    </source>
</evidence>
<accession>A0A8S2G406</accession>
<dbReference type="AlphaFoldDB" id="A0A8S2G406"/>
<keyword evidence="1" id="KW-0677">Repeat</keyword>
<evidence type="ECO:0000313" key="4">
    <source>
        <dbReference type="EMBL" id="CAF4432507.1"/>
    </source>
</evidence>
<evidence type="ECO:0000313" key="5">
    <source>
        <dbReference type="Proteomes" id="UP000677228"/>
    </source>
</evidence>
<dbReference type="InterPro" id="IPR056823">
    <property type="entry name" value="TEN-like_YD-shell"/>
</dbReference>
<feature type="domain" description="Teneurin-like YD-shell" evidence="2">
    <location>
        <begin position="4"/>
        <end position="113"/>
    </location>
</feature>
<feature type="non-terminal residue" evidence="3">
    <location>
        <position position="123"/>
    </location>
</feature>
<dbReference type="Pfam" id="PF25023">
    <property type="entry name" value="TEN_YD-shell"/>
    <property type="match status" value="1"/>
</dbReference>